<evidence type="ECO:0000259" key="1">
    <source>
        <dbReference type="Pfam" id="PF18824"/>
    </source>
</evidence>
<accession>A0A164LBV9</accession>
<dbReference type="Pfam" id="PF18824">
    <property type="entry name" value="LPD11"/>
    <property type="match status" value="1"/>
</dbReference>
<comment type="caution">
    <text evidence="2">The sequence shown here is derived from an EMBL/GenBank/DDBJ whole genome shotgun (WGS) entry which is preliminary data.</text>
</comment>
<organism evidence="2 3">
    <name type="scientific">Bacillus cereus</name>
    <dbReference type="NCBI Taxonomy" id="1396"/>
    <lineage>
        <taxon>Bacteria</taxon>
        <taxon>Bacillati</taxon>
        <taxon>Bacillota</taxon>
        <taxon>Bacilli</taxon>
        <taxon>Bacillales</taxon>
        <taxon>Bacillaceae</taxon>
        <taxon>Bacillus</taxon>
        <taxon>Bacillus cereus group</taxon>
    </lineage>
</organism>
<dbReference type="EMBL" id="LJKE01000104">
    <property type="protein sequence ID" value="KZD55647.1"/>
    <property type="molecule type" value="Genomic_DNA"/>
</dbReference>
<dbReference type="Proteomes" id="UP000076482">
    <property type="component" value="Unassembled WGS sequence"/>
</dbReference>
<dbReference type="InterPro" id="IPR040789">
    <property type="entry name" value="LPD11"/>
</dbReference>
<evidence type="ECO:0000313" key="3">
    <source>
        <dbReference type="Proteomes" id="UP000076482"/>
    </source>
</evidence>
<proteinExistence type="predicted"/>
<reference evidence="2 3" key="1">
    <citation type="submission" date="2015-09" db="EMBL/GenBank/DDBJ databases">
        <title>Bacillus cereus food isolates.</title>
        <authorList>
            <person name="Boekhorst J."/>
        </authorList>
    </citation>
    <scope>NUCLEOTIDE SEQUENCE [LARGE SCALE GENOMIC DNA]</scope>
    <source>
        <strain evidence="2 3">B4088</strain>
    </source>
</reference>
<evidence type="ECO:0000313" key="2">
    <source>
        <dbReference type="EMBL" id="KZD55647.1"/>
    </source>
</evidence>
<protein>
    <recommendedName>
        <fullName evidence="1">Large polyvalent protein-associated domain-containing protein</fullName>
    </recommendedName>
</protein>
<name>A0A164LBV9_BACCE</name>
<dbReference type="RefSeq" id="WP_064774876.1">
    <property type="nucleotide sequence ID" value="NZ_LJKE01000104.1"/>
</dbReference>
<dbReference type="PATRIC" id="fig|1396.535.peg.5955"/>
<sequence length="151" mass="17833">MKNNNNNVRTMDFVGVDDHDRPVYRCIETERLFKDITLGSANPALYSCNNDFDGEPGSPINKDWVIHFKDQFEQVNPQDRFNYQLLSRLQGDCKYYLGNGNRNVNYLEGNNVEEHIKKMKELHNSFSDSKKPEWLTFEEILKYEELMTNNK</sequence>
<dbReference type="AlphaFoldDB" id="A0A164LBV9"/>
<feature type="domain" description="Large polyvalent protein-associated" evidence="1">
    <location>
        <begin position="80"/>
        <end position="147"/>
    </location>
</feature>
<gene>
    <name evidence="2" type="ORF">B4088_5392</name>
</gene>